<dbReference type="InterPro" id="IPR027450">
    <property type="entry name" value="AlkB-like"/>
</dbReference>
<organism evidence="9 10">
    <name type="scientific">Volvox reticuliferus</name>
    <dbReference type="NCBI Taxonomy" id="1737510"/>
    <lineage>
        <taxon>Eukaryota</taxon>
        <taxon>Viridiplantae</taxon>
        <taxon>Chlorophyta</taxon>
        <taxon>core chlorophytes</taxon>
        <taxon>Chlorophyceae</taxon>
        <taxon>CS clade</taxon>
        <taxon>Chlamydomonadales</taxon>
        <taxon>Volvocaceae</taxon>
        <taxon>Volvox</taxon>
    </lineage>
</organism>
<feature type="region of interest" description="Disordered" evidence="7">
    <location>
        <begin position="155"/>
        <end position="235"/>
    </location>
</feature>
<feature type="domain" description="Fe2OG dioxygenase" evidence="8">
    <location>
        <begin position="422"/>
        <end position="540"/>
    </location>
</feature>
<dbReference type="Pfam" id="PF13532">
    <property type="entry name" value="2OG-FeII_Oxy_2"/>
    <property type="match status" value="1"/>
</dbReference>
<dbReference type="PANTHER" id="PTHR16557">
    <property type="entry name" value="ALKYLATED DNA REPAIR PROTEIN ALKB-RELATED"/>
    <property type="match status" value="1"/>
</dbReference>
<feature type="compositionally biased region" description="Basic and acidic residues" evidence="7">
    <location>
        <begin position="284"/>
        <end position="299"/>
    </location>
</feature>
<feature type="compositionally biased region" description="Low complexity" evidence="7">
    <location>
        <begin position="301"/>
        <end position="322"/>
    </location>
</feature>
<dbReference type="EMBL" id="BNCQ01000031">
    <property type="protein sequence ID" value="GIM09569.1"/>
    <property type="molecule type" value="Genomic_DNA"/>
</dbReference>
<feature type="binding site" evidence="6">
    <location>
        <position position="440"/>
    </location>
    <ligand>
        <name>Fe cation</name>
        <dbReference type="ChEBI" id="CHEBI:24875"/>
        <note>catalytic</note>
    </ligand>
</feature>
<dbReference type="PANTHER" id="PTHR16557:SF11">
    <property type="entry name" value="ALPHA-KETOGLUTARATE-DEPENDENT DIOXYGENASE ALKB"/>
    <property type="match status" value="1"/>
</dbReference>
<evidence type="ECO:0000256" key="6">
    <source>
        <dbReference type="PIRSR" id="PIRSR604574-2"/>
    </source>
</evidence>
<dbReference type="InterPro" id="IPR037151">
    <property type="entry name" value="AlkB-like_sf"/>
</dbReference>
<feature type="binding site" evidence="6">
    <location>
        <position position="496"/>
    </location>
    <ligand>
        <name>Fe cation</name>
        <dbReference type="ChEBI" id="CHEBI:24875"/>
        <note>catalytic</note>
    </ligand>
</feature>
<dbReference type="AlphaFoldDB" id="A0A8J4GK63"/>
<proteinExistence type="inferred from homology"/>
<name>A0A8J4GK63_9CHLO</name>
<evidence type="ECO:0000256" key="1">
    <source>
        <dbReference type="ARBA" id="ARBA00007879"/>
    </source>
</evidence>
<feature type="compositionally biased region" description="Basic and acidic residues" evidence="7">
    <location>
        <begin position="323"/>
        <end position="334"/>
    </location>
</feature>
<feature type="compositionally biased region" description="Low complexity" evidence="7">
    <location>
        <begin position="210"/>
        <end position="224"/>
    </location>
</feature>
<evidence type="ECO:0000256" key="5">
    <source>
        <dbReference type="ARBA" id="ARBA00023004"/>
    </source>
</evidence>
<dbReference type="Proteomes" id="UP000722791">
    <property type="component" value="Unassembled WGS sequence"/>
</dbReference>
<feature type="compositionally biased region" description="Low complexity" evidence="7">
    <location>
        <begin position="182"/>
        <end position="200"/>
    </location>
</feature>
<evidence type="ECO:0000256" key="3">
    <source>
        <dbReference type="ARBA" id="ARBA00022964"/>
    </source>
</evidence>
<gene>
    <name evidence="9" type="ORF">Vretimale_13395</name>
</gene>
<keyword evidence="2 6" id="KW-0479">Metal-binding</keyword>
<dbReference type="InterPro" id="IPR005123">
    <property type="entry name" value="Oxoglu/Fe-dep_dioxygenase_dom"/>
</dbReference>
<dbReference type="GO" id="GO:0035515">
    <property type="term" value="F:oxidative RNA demethylase activity"/>
    <property type="evidence" value="ECO:0007669"/>
    <property type="project" value="TreeGrafter"/>
</dbReference>
<protein>
    <recommendedName>
        <fullName evidence="8">Fe2OG dioxygenase domain-containing protein</fullName>
    </recommendedName>
</protein>
<feature type="binding site" evidence="6">
    <location>
        <position position="442"/>
    </location>
    <ligand>
        <name>Fe cation</name>
        <dbReference type="ChEBI" id="CHEBI:24875"/>
        <note>catalytic</note>
    </ligand>
</feature>
<evidence type="ECO:0000256" key="7">
    <source>
        <dbReference type="SAM" id="MobiDB-lite"/>
    </source>
</evidence>
<dbReference type="InterPro" id="IPR004574">
    <property type="entry name" value="Alkb"/>
</dbReference>
<evidence type="ECO:0000313" key="10">
    <source>
        <dbReference type="Proteomes" id="UP000722791"/>
    </source>
</evidence>
<feature type="region of interest" description="Disordered" evidence="7">
    <location>
        <begin position="276"/>
        <end position="334"/>
    </location>
</feature>
<comment type="caution">
    <text evidence="9">The sequence shown here is derived from an EMBL/GenBank/DDBJ whole genome shotgun (WGS) entry which is preliminary data.</text>
</comment>
<evidence type="ECO:0000259" key="8">
    <source>
        <dbReference type="PROSITE" id="PS51471"/>
    </source>
</evidence>
<dbReference type="Gene3D" id="2.60.120.590">
    <property type="entry name" value="Alpha-ketoglutarate-dependent dioxygenase AlkB-like"/>
    <property type="match status" value="1"/>
</dbReference>
<dbReference type="PROSITE" id="PS51471">
    <property type="entry name" value="FE2OG_OXY"/>
    <property type="match status" value="1"/>
</dbReference>
<keyword evidence="3" id="KW-0223">Dioxygenase</keyword>
<comment type="cofactor">
    <cofactor evidence="6">
        <name>Fe(2+)</name>
        <dbReference type="ChEBI" id="CHEBI:29033"/>
    </cofactor>
    <text evidence="6">Binds 1 Fe(2+) ion per subunit.</text>
</comment>
<evidence type="ECO:0000313" key="9">
    <source>
        <dbReference type="EMBL" id="GIM09569.1"/>
    </source>
</evidence>
<keyword evidence="5 6" id="KW-0408">Iron</keyword>
<dbReference type="GO" id="GO:0005737">
    <property type="term" value="C:cytoplasm"/>
    <property type="evidence" value="ECO:0007669"/>
    <property type="project" value="TreeGrafter"/>
</dbReference>
<evidence type="ECO:0000256" key="4">
    <source>
        <dbReference type="ARBA" id="ARBA00023002"/>
    </source>
</evidence>
<sequence>MQYGDYNGADESTQTRTAFREAEKKYQLFRERKMKMKRGKQKPGRLVARPIDMSDVLDLHIAQDDSLPLEVVRHQVPGYDGPVYTFTRHPGLVYMPSALPLAQQLELTTAALTDYSEPPARTNHVLQYGPMTGLWRAAQQGLRLNWGRRDNPHAGASEYVGCERPQNTLRRHTDNEDPIACGTITNTNSSNNGLNSGTKGKCSEEPEAVTALAATRPTAETPTANDDGSGTRKDTAAEVRTTYGCAGTPVGLQCKDAGAEAREGLGLELLRRDCGSGATASGWPRERCDREGHTADGCKDGGCSSSSSSSSSSRSSSVGGSRSHSDSGGDCRDDAEGAPAFEECWSVDGQGPPAEKLLRKLRWATLGPQFNWTQRQYDFVGVHRQLPSSLETLARQLAAVVENLQVAGLKVMPPAAASGGYKPDAAIINYYQQGDVLGGHLDDVERDMAQPIISVSLGCPAIFLMGGPTKEVSPSAILLRGGDVLVLAGEARCCYHGVPRILEALESCSRRTKDVRSHMAGSVDGYAQCARINISIRAVA</sequence>
<comment type="similarity">
    <text evidence="1">Belongs to the alkB family.</text>
</comment>
<dbReference type="GO" id="GO:0035513">
    <property type="term" value="P:oxidative RNA demethylation"/>
    <property type="evidence" value="ECO:0007669"/>
    <property type="project" value="TreeGrafter"/>
</dbReference>
<dbReference type="GO" id="GO:0035516">
    <property type="term" value="F:broad specificity oxidative DNA demethylase activity"/>
    <property type="evidence" value="ECO:0007669"/>
    <property type="project" value="TreeGrafter"/>
</dbReference>
<reference evidence="9" key="1">
    <citation type="journal article" date="2021" name="Proc. Natl. Acad. Sci. U.S.A.">
        <title>Three genomes in the algal genus Volvox reveal the fate of a haploid sex-determining region after a transition to homothallism.</title>
        <authorList>
            <person name="Yamamoto K."/>
            <person name="Hamaji T."/>
            <person name="Kawai-Toyooka H."/>
            <person name="Matsuzaki R."/>
            <person name="Takahashi F."/>
            <person name="Nishimura Y."/>
            <person name="Kawachi M."/>
            <person name="Noguchi H."/>
            <person name="Minakuchi Y."/>
            <person name="Umen J.G."/>
            <person name="Toyoda A."/>
            <person name="Nozaki H."/>
        </authorList>
    </citation>
    <scope>NUCLEOTIDE SEQUENCE</scope>
    <source>
        <strain evidence="9">NIES-3785</strain>
    </source>
</reference>
<evidence type="ECO:0000256" key="2">
    <source>
        <dbReference type="ARBA" id="ARBA00022723"/>
    </source>
</evidence>
<dbReference type="SUPFAM" id="SSF51197">
    <property type="entry name" value="Clavaminate synthase-like"/>
    <property type="match status" value="1"/>
</dbReference>
<keyword evidence="4" id="KW-0560">Oxidoreductase</keyword>
<accession>A0A8J4GK63</accession>
<dbReference type="GO" id="GO:0008198">
    <property type="term" value="F:ferrous iron binding"/>
    <property type="evidence" value="ECO:0007669"/>
    <property type="project" value="TreeGrafter"/>
</dbReference>